<organism evidence="1 2">
    <name type="scientific">Sphingobacterium spiritivorum ATCC 33861</name>
    <dbReference type="NCBI Taxonomy" id="525373"/>
    <lineage>
        <taxon>Bacteria</taxon>
        <taxon>Pseudomonadati</taxon>
        <taxon>Bacteroidota</taxon>
        <taxon>Sphingobacteriia</taxon>
        <taxon>Sphingobacteriales</taxon>
        <taxon>Sphingobacteriaceae</taxon>
        <taxon>Sphingobacterium</taxon>
    </lineage>
</organism>
<gene>
    <name evidence="1" type="ORF">HMPREF0766_13334</name>
</gene>
<sequence length="44" mass="4927">MILTPAPVIFTDRSPGFAEFLPVLIYSLFPGNTFYPTFDSNNNT</sequence>
<evidence type="ECO:0000313" key="1">
    <source>
        <dbReference type="EMBL" id="EFK56131.1"/>
    </source>
</evidence>
<accession>D7VQT0</accession>
<dbReference type="STRING" id="525373.HMPREF0766_13334"/>
<dbReference type="HOGENOM" id="CLU_3222231_0_0_10"/>
<dbReference type="AlphaFoldDB" id="D7VQT0"/>
<comment type="caution">
    <text evidence="1">The sequence shown here is derived from an EMBL/GenBank/DDBJ whole genome shotgun (WGS) entry which is preliminary data.</text>
</comment>
<name>D7VQT0_SPHSI</name>
<protein>
    <submittedName>
        <fullName evidence="1">Uncharacterized protein</fullName>
    </submittedName>
</protein>
<dbReference type="EMBL" id="ACHA02000012">
    <property type="protein sequence ID" value="EFK56131.1"/>
    <property type="molecule type" value="Genomic_DNA"/>
</dbReference>
<reference evidence="1" key="1">
    <citation type="submission" date="2010-07" db="EMBL/GenBank/DDBJ databases">
        <authorList>
            <person name="Muzny D."/>
            <person name="Qin X."/>
            <person name="Buhay C."/>
            <person name="Dugan-Rocha S."/>
            <person name="Ding Y."/>
            <person name="Chen G."/>
            <person name="Hawes A."/>
            <person name="Holder M."/>
            <person name="Jhangiani S."/>
            <person name="Johnson A."/>
            <person name="Khan Z."/>
            <person name="Li Z."/>
            <person name="Liu W."/>
            <person name="Liu X."/>
            <person name="Perez L."/>
            <person name="Shen H."/>
            <person name="Wang Q."/>
            <person name="Watt J."/>
            <person name="Xi L."/>
            <person name="Xin Y."/>
            <person name="Zhou J."/>
            <person name="Deng J."/>
            <person name="Jiang H."/>
            <person name="Liu Y."/>
            <person name="Qu J."/>
            <person name="Song X.-Z."/>
            <person name="Zhang L."/>
            <person name="Villasana D."/>
            <person name="Johnson A."/>
            <person name="Liu J."/>
            <person name="Liyanage D."/>
            <person name="Lorensuhewa L."/>
            <person name="Robinson T."/>
            <person name="Song A."/>
            <person name="Song B.-B."/>
            <person name="Dinh H."/>
            <person name="Thornton R."/>
            <person name="Coyle M."/>
            <person name="Francisco L."/>
            <person name="Jackson L."/>
            <person name="Javaid M."/>
            <person name="Korchina V."/>
            <person name="Kovar C."/>
            <person name="Mata R."/>
            <person name="Mathew T."/>
            <person name="Ngo R."/>
            <person name="Nguyen L."/>
            <person name="Nguyen N."/>
            <person name="Okwuonu G."/>
            <person name="Ongeri F."/>
            <person name="Pham C."/>
            <person name="Simmons D."/>
            <person name="Wilczek-Boney K."/>
            <person name="Hale W."/>
            <person name="Jakkamsetti A."/>
            <person name="Pham P."/>
            <person name="Ruth R."/>
            <person name="San Lucas F."/>
            <person name="Warren J."/>
            <person name="Zhang J."/>
            <person name="Zhao Z."/>
            <person name="Zhou C."/>
            <person name="Zhu D."/>
            <person name="Lee S."/>
            <person name="Bess C."/>
            <person name="Blankenburg K."/>
            <person name="Forbes L."/>
            <person name="Fu Q."/>
            <person name="Gubbala S."/>
            <person name="Hirani K."/>
            <person name="Jayaseelan J.C."/>
            <person name="Lara F."/>
            <person name="Munidasa M."/>
            <person name="Palculict T."/>
            <person name="Patil S."/>
            <person name="Pu L.-L."/>
            <person name="Saada N."/>
            <person name="Tang L."/>
            <person name="Weissenberger G."/>
            <person name="Zhu Y."/>
            <person name="Hemphill L."/>
            <person name="Shang Y."/>
            <person name="Youmans B."/>
            <person name="Ayvaz T."/>
            <person name="Ross M."/>
            <person name="Santibanez J."/>
            <person name="Aqrawi P."/>
            <person name="Gross S."/>
            <person name="Joshi V."/>
            <person name="Fowler G."/>
            <person name="Nazareth L."/>
            <person name="Reid J."/>
            <person name="Worley K."/>
            <person name="Petrosino J."/>
            <person name="Highlander S."/>
            <person name="Gibbs R."/>
        </authorList>
    </citation>
    <scope>NUCLEOTIDE SEQUENCE [LARGE SCALE GENOMIC DNA]</scope>
    <source>
        <strain evidence="1">ATCC 33861</strain>
    </source>
</reference>
<dbReference type="Proteomes" id="UP000006258">
    <property type="component" value="Unassembled WGS sequence"/>
</dbReference>
<evidence type="ECO:0000313" key="2">
    <source>
        <dbReference type="Proteomes" id="UP000006258"/>
    </source>
</evidence>
<proteinExistence type="predicted"/>
<keyword evidence="2" id="KW-1185">Reference proteome</keyword>